<dbReference type="STRING" id="679936.Sulac_3453"/>
<reference evidence="5" key="1">
    <citation type="submission" date="2011-12" db="EMBL/GenBank/DDBJ databases">
        <title>The complete genome of chromosome of Sulfobacillus acidophilus DSM 10332.</title>
        <authorList>
            <person name="Lucas S."/>
            <person name="Han J."/>
            <person name="Lapidus A."/>
            <person name="Bruce D."/>
            <person name="Goodwin L."/>
            <person name="Pitluck S."/>
            <person name="Peters L."/>
            <person name="Kyrpides N."/>
            <person name="Mavromatis K."/>
            <person name="Ivanova N."/>
            <person name="Mikhailova N."/>
            <person name="Chertkov O."/>
            <person name="Saunders E."/>
            <person name="Detter J.C."/>
            <person name="Tapia R."/>
            <person name="Han C."/>
            <person name="Land M."/>
            <person name="Hauser L."/>
            <person name="Markowitz V."/>
            <person name="Cheng J.-F."/>
            <person name="Hugenholtz P."/>
            <person name="Woyke T."/>
            <person name="Wu D."/>
            <person name="Pukall R."/>
            <person name="Gehrich-Schroeter G."/>
            <person name="Schneider S."/>
            <person name="Klenk H.-P."/>
            <person name="Eisen J.A."/>
        </authorList>
    </citation>
    <scope>NUCLEOTIDE SEQUENCE [LARGE SCALE GENOMIC DNA]</scope>
    <source>
        <strain evidence="5">ATCC 700253 / DSM 10332 / NAL</strain>
    </source>
</reference>
<dbReference type="InterPro" id="IPR023753">
    <property type="entry name" value="FAD/NAD-binding_dom"/>
</dbReference>
<evidence type="ECO:0000313" key="4">
    <source>
        <dbReference type="EMBL" id="AEW06891.1"/>
    </source>
</evidence>
<dbReference type="Pfam" id="PF07992">
    <property type="entry name" value="Pyr_redox_2"/>
    <property type="match status" value="1"/>
</dbReference>
<dbReference type="AlphaFoldDB" id="G8TUC9"/>
<evidence type="ECO:0000259" key="3">
    <source>
        <dbReference type="Pfam" id="PF07992"/>
    </source>
</evidence>
<evidence type="ECO:0000313" key="5">
    <source>
        <dbReference type="Proteomes" id="UP000005439"/>
    </source>
</evidence>
<dbReference type="Gene3D" id="3.50.50.60">
    <property type="entry name" value="FAD/NAD(P)-binding domain"/>
    <property type="match status" value="2"/>
</dbReference>
<evidence type="ECO:0000256" key="2">
    <source>
        <dbReference type="ARBA" id="ARBA00023002"/>
    </source>
</evidence>
<dbReference type="PRINTS" id="PR00469">
    <property type="entry name" value="PNDRDTASEII"/>
</dbReference>
<accession>G8TUC9</accession>
<dbReference type="PATRIC" id="fig|679936.5.peg.3575"/>
<dbReference type="HOGENOM" id="CLU_031864_5_3_9"/>
<keyword evidence="5" id="KW-1185">Reference proteome</keyword>
<dbReference type="PANTHER" id="PTHR48105">
    <property type="entry name" value="THIOREDOXIN REDUCTASE 1-RELATED-RELATED"/>
    <property type="match status" value="1"/>
</dbReference>
<dbReference type="EMBL" id="CP003179">
    <property type="protein sequence ID" value="AEW06891.1"/>
    <property type="molecule type" value="Genomic_DNA"/>
</dbReference>
<name>G8TUC9_SULAD</name>
<feature type="domain" description="FAD/NAD(P)-binding" evidence="3">
    <location>
        <begin position="9"/>
        <end position="272"/>
    </location>
</feature>
<reference evidence="4 5" key="2">
    <citation type="journal article" date="2012" name="Stand. Genomic Sci.">
        <title>Complete genome sequence of the moderately thermophilic mineral-sulfide-oxidizing firmicute Sulfobacillus acidophilus type strain (NAL(T)).</title>
        <authorList>
            <person name="Anderson I."/>
            <person name="Chertkov O."/>
            <person name="Chen A."/>
            <person name="Saunders E."/>
            <person name="Lapidus A."/>
            <person name="Nolan M."/>
            <person name="Lucas S."/>
            <person name="Hammon N."/>
            <person name="Deshpande S."/>
            <person name="Cheng J.F."/>
            <person name="Han C."/>
            <person name="Tapia R."/>
            <person name="Goodwin L.A."/>
            <person name="Pitluck S."/>
            <person name="Liolios K."/>
            <person name="Pagani I."/>
            <person name="Ivanova N."/>
            <person name="Mikhailova N."/>
            <person name="Pati A."/>
            <person name="Palaniappan K."/>
            <person name="Land M."/>
            <person name="Pan C."/>
            <person name="Rohde M."/>
            <person name="Pukall R."/>
            <person name="Goker M."/>
            <person name="Detter J.C."/>
            <person name="Woyke T."/>
            <person name="Bristow J."/>
            <person name="Eisen J.A."/>
            <person name="Markowitz V."/>
            <person name="Hugenholtz P."/>
            <person name="Kyrpides N.C."/>
            <person name="Klenk H.P."/>
            <person name="Mavromatis K."/>
        </authorList>
    </citation>
    <scope>NUCLEOTIDE SEQUENCE [LARGE SCALE GENOMIC DNA]</scope>
    <source>
        <strain evidence="5">ATCC 700253 / DSM 10332 / NAL</strain>
    </source>
</reference>
<dbReference type="InterPro" id="IPR036188">
    <property type="entry name" value="FAD/NAD-bd_sf"/>
</dbReference>
<evidence type="ECO:0000256" key="1">
    <source>
        <dbReference type="ARBA" id="ARBA00022630"/>
    </source>
</evidence>
<sequence>MTNRRLPDRVAVAGGGPAGLAAALWAARLGYEVFLFEKGARLGGQLHQLTLPLIDVPGFTGSAAELAHRLESQLTQWPITIYRSTSVVAYDIHTRRLVVDGHTDMEAAWLFYAPGLRTRRLKVPGAQEVVDYSVSDYLARKRDNPAVVVVGGGDRAAEAALRLAEAGLSVSLIHRGAVLSARPSYRARLAALSVPIFYHTVVRAILRQPTGYRVEVEGPFGSAAWDVDQVFIRIGMEPAIDDRLARLEGGVAVPAHPGISVIGDAALPSWQHSIVSAWASAMKTVKQWSRQ</sequence>
<dbReference type="Proteomes" id="UP000005439">
    <property type="component" value="Chromosome"/>
</dbReference>
<protein>
    <submittedName>
        <fullName evidence="4">FAD-dependent pyridine nucleotide-disulfide oxidoreductase</fullName>
    </submittedName>
</protein>
<proteinExistence type="predicted"/>
<dbReference type="SUPFAM" id="SSF51905">
    <property type="entry name" value="FAD/NAD(P)-binding domain"/>
    <property type="match status" value="1"/>
</dbReference>
<dbReference type="InterPro" id="IPR050097">
    <property type="entry name" value="Ferredoxin-NADP_redctase_2"/>
</dbReference>
<organism evidence="4 5">
    <name type="scientific">Sulfobacillus acidophilus (strain ATCC 700253 / DSM 10332 / NAL)</name>
    <dbReference type="NCBI Taxonomy" id="679936"/>
    <lineage>
        <taxon>Bacteria</taxon>
        <taxon>Bacillati</taxon>
        <taxon>Bacillota</taxon>
        <taxon>Clostridia</taxon>
        <taxon>Eubacteriales</taxon>
        <taxon>Clostridiales Family XVII. Incertae Sedis</taxon>
        <taxon>Sulfobacillus</taxon>
    </lineage>
</organism>
<dbReference type="GO" id="GO:0016491">
    <property type="term" value="F:oxidoreductase activity"/>
    <property type="evidence" value="ECO:0007669"/>
    <property type="project" value="UniProtKB-KW"/>
</dbReference>
<dbReference type="KEGG" id="sap:Sulac_3453"/>
<gene>
    <name evidence="4" type="ordered locus">Sulac_3453</name>
</gene>
<dbReference type="PRINTS" id="PR00368">
    <property type="entry name" value="FADPNR"/>
</dbReference>
<keyword evidence="1" id="KW-0285">Flavoprotein</keyword>
<keyword evidence="2" id="KW-0560">Oxidoreductase</keyword>